<evidence type="ECO:0000256" key="14">
    <source>
        <dbReference type="RuleBase" id="RU003658"/>
    </source>
</evidence>
<dbReference type="InterPro" id="IPR023016">
    <property type="entry name" value="HisA/PriA"/>
</dbReference>
<organism evidence="15 16">
    <name type="scientific">Patulibacter brassicae</name>
    <dbReference type="NCBI Taxonomy" id="1705717"/>
    <lineage>
        <taxon>Bacteria</taxon>
        <taxon>Bacillati</taxon>
        <taxon>Actinomycetota</taxon>
        <taxon>Thermoleophilia</taxon>
        <taxon>Solirubrobacterales</taxon>
        <taxon>Patulibacteraceae</taxon>
        <taxon>Patulibacter</taxon>
    </lineage>
</organism>
<proteinExistence type="inferred from homology"/>
<dbReference type="EMBL" id="JAXAVX010000001">
    <property type="protein sequence ID" value="MDX8150272.1"/>
    <property type="molecule type" value="Genomic_DNA"/>
</dbReference>
<evidence type="ECO:0000313" key="15">
    <source>
        <dbReference type="EMBL" id="MDX8150272.1"/>
    </source>
</evidence>
<comment type="pathway">
    <text evidence="3 12 14">Amino-acid biosynthesis; L-histidine biosynthesis; L-histidine from 5-phospho-alpha-D-ribose 1-diphosphate: step 4/9.</text>
</comment>
<evidence type="ECO:0000256" key="3">
    <source>
        <dbReference type="ARBA" id="ARBA00005133"/>
    </source>
</evidence>
<evidence type="ECO:0000256" key="13">
    <source>
        <dbReference type="RuleBase" id="RU003657"/>
    </source>
</evidence>
<comment type="similarity">
    <text evidence="4 12 13">Belongs to the HisA/HisF family.</text>
</comment>
<evidence type="ECO:0000256" key="12">
    <source>
        <dbReference type="HAMAP-Rule" id="MF_01014"/>
    </source>
</evidence>
<dbReference type="GO" id="GO:0003949">
    <property type="term" value="F:1-(5-phosphoribosyl)-5-[(5-phosphoribosylamino)methylideneamino]imidazole-4-carboxamide isomerase activity"/>
    <property type="evidence" value="ECO:0007669"/>
    <property type="project" value="UniProtKB-EC"/>
</dbReference>
<gene>
    <name evidence="12 15" type="primary">hisA</name>
    <name evidence="15" type="ORF">SK069_01575</name>
</gene>
<evidence type="ECO:0000256" key="9">
    <source>
        <dbReference type="ARBA" id="ARBA00023102"/>
    </source>
</evidence>
<dbReference type="HAMAP" id="MF_01014">
    <property type="entry name" value="HisA"/>
    <property type="match status" value="1"/>
</dbReference>
<sequence length="242" mass="26450">MILYPAIDILDGKAVRLVRGDFDASTVYRDTPLDAARSWVEAGARFLHLVDLDGARDGEPKHLDALAAITQELDVPVQWGGGLRSPEAVREALRAGAERVILGTAAINDQDFLDSVLGSHRDRVMVSIDTRGGKVATKGWLETTSIDAPEAITRLQHRGVRRFVYTNADRDGLLQGPDLEEVRRIADAVRGRWIYSGGIGDVEHLRQLAALRLVNLGGVITGKALYENRLTIAEGQAALQQR</sequence>
<dbReference type="InterPro" id="IPR006063">
    <property type="entry name" value="HisA_bact_arch"/>
</dbReference>
<dbReference type="PANTHER" id="PTHR43090">
    <property type="entry name" value="1-(5-PHOSPHORIBOSYL)-5-[(5-PHOSPHORIBOSYLAMINO)METHYLIDENEAMINO] IMIDAZOLE-4-CARBOXAMIDE ISOMERASE"/>
    <property type="match status" value="1"/>
</dbReference>
<dbReference type="SUPFAM" id="SSF51366">
    <property type="entry name" value="Ribulose-phoshate binding barrel"/>
    <property type="match status" value="1"/>
</dbReference>
<evidence type="ECO:0000256" key="7">
    <source>
        <dbReference type="ARBA" id="ARBA00022490"/>
    </source>
</evidence>
<comment type="catalytic activity">
    <reaction evidence="1 12 14">
        <text>1-(5-phospho-beta-D-ribosyl)-5-[(5-phospho-beta-D-ribosylamino)methylideneamino]imidazole-4-carboxamide = 5-[(5-phospho-1-deoxy-D-ribulos-1-ylimino)methylamino]-1-(5-phospho-beta-D-ribosyl)imidazole-4-carboxamide</text>
        <dbReference type="Rhea" id="RHEA:15469"/>
        <dbReference type="ChEBI" id="CHEBI:58435"/>
        <dbReference type="ChEBI" id="CHEBI:58525"/>
        <dbReference type="EC" id="5.3.1.16"/>
    </reaction>
</comment>
<keyword evidence="9 12" id="KW-0368">Histidine biosynthesis</keyword>
<evidence type="ECO:0000256" key="10">
    <source>
        <dbReference type="ARBA" id="ARBA00023235"/>
    </source>
</evidence>
<dbReference type="EC" id="5.3.1.16" evidence="5 12"/>
<dbReference type="InterPro" id="IPR011060">
    <property type="entry name" value="RibuloseP-bd_barrel"/>
</dbReference>
<dbReference type="Gene3D" id="3.20.20.70">
    <property type="entry name" value="Aldolase class I"/>
    <property type="match status" value="1"/>
</dbReference>
<evidence type="ECO:0000256" key="11">
    <source>
        <dbReference type="ARBA" id="ARBA00030547"/>
    </source>
</evidence>
<keyword evidence="7 12" id="KW-0963">Cytoplasm</keyword>
<comment type="subcellular location">
    <subcellularLocation>
        <location evidence="2 12 14">Cytoplasm</location>
    </subcellularLocation>
</comment>
<keyword evidence="10 12" id="KW-0413">Isomerase</keyword>
<dbReference type="InterPro" id="IPR013785">
    <property type="entry name" value="Aldolase_TIM"/>
</dbReference>
<feature type="active site" description="Proton donor" evidence="12">
    <location>
        <position position="129"/>
    </location>
</feature>
<protein>
    <recommendedName>
        <fullName evidence="6 12">1-(5-phosphoribosyl)-5-[(5-phosphoribosylamino)methylideneamino] imidazole-4-carboxamide isomerase</fullName>
        <ecNumber evidence="5 12">5.3.1.16</ecNumber>
    </recommendedName>
    <alternativeName>
        <fullName evidence="11 12">Phosphoribosylformimino-5-aminoimidazole carboxamide ribotide isomerase</fullName>
    </alternativeName>
</protein>
<evidence type="ECO:0000256" key="2">
    <source>
        <dbReference type="ARBA" id="ARBA00004496"/>
    </source>
</evidence>
<dbReference type="InterPro" id="IPR006062">
    <property type="entry name" value="His_biosynth"/>
</dbReference>
<evidence type="ECO:0000256" key="1">
    <source>
        <dbReference type="ARBA" id="ARBA00000901"/>
    </source>
</evidence>
<comment type="caution">
    <text evidence="15">The sequence shown here is derived from an EMBL/GenBank/DDBJ whole genome shotgun (WGS) entry which is preliminary data.</text>
</comment>
<evidence type="ECO:0000256" key="8">
    <source>
        <dbReference type="ARBA" id="ARBA00022605"/>
    </source>
</evidence>
<dbReference type="NCBIfam" id="TIGR00007">
    <property type="entry name" value="1-(5-phosphoribosyl)-5-[(5-phosphoribosylamino)methylideneamino]imidazole-4-carboxamide isomerase"/>
    <property type="match status" value="1"/>
</dbReference>
<reference evidence="15 16" key="1">
    <citation type="submission" date="2023-11" db="EMBL/GenBank/DDBJ databases">
        <authorList>
            <person name="Xu M."/>
            <person name="Jiang T."/>
        </authorList>
    </citation>
    <scope>NUCLEOTIDE SEQUENCE [LARGE SCALE GENOMIC DNA]</scope>
    <source>
        <strain evidence="15 16">SD</strain>
    </source>
</reference>
<evidence type="ECO:0000256" key="5">
    <source>
        <dbReference type="ARBA" id="ARBA00012550"/>
    </source>
</evidence>
<dbReference type="InterPro" id="IPR044524">
    <property type="entry name" value="Isoase_HisA-like"/>
</dbReference>
<dbReference type="CDD" id="cd04732">
    <property type="entry name" value="HisA"/>
    <property type="match status" value="1"/>
</dbReference>
<feature type="active site" description="Proton acceptor" evidence="12">
    <location>
        <position position="8"/>
    </location>
</feature>
<dbReference type="Proteomes" id="UP001277761">
    <property type="component" value="Unassembled WGS sequence"/>
</dbReference>
<evidence type="ECO:0000313" key="16">
    <source>
        <dbReference type="Proteomes" id="UP001277761"/>
    </source>
</evidence>
<keyword evidence="8 12" id="KW-0028">Amino-acid biosynthesis</keyword>
<dbReference type="PANTHER" id="PTHR43090:SF2">
    <property type="entry name" value="1-(5-PHOSPHORIBOSYL)-5-[(5-PHOSPHORIBOSYLAMINO)METHYLIDENEAMINO] IMIDAZOLE-4-CARBOXAMIDE ISOMERASE"/>
    <property type="match status" value="1"/>
</dbReference>
<dbReference type="Pfam" id="PF00977">
    <property type="entry name" value="His_biosynth"/>
    <property type="match status" value="1"/>
</dbReference>
<evidence type="ECO:0000256" key="4">
    <source>
        <dbReference type="ARBA" id="ARBA00009667"/>
    </source>
</evidence>
<evidence type="ECO:0000256" key="6">
    <source>
        <dbReference type="ARBA" id="ARBA00018464"/>
    </source>
</evidence>
<keyword evidence="16" id="KW-1185">Reference proteome</keyword>
<dbReference type="RefSeq" id="WP_319952423.1">
    <property type="nucleotide sequence ID" value="NZ_JAXAVX010000001.1"/>
</dbReference>
<accession>A0ABU4VFY0</accession>
<name>A0ABU4VFY0_9ACTN</name>